<proteinExistence type="predicted"/>
<protein>
    <submittedName>
        <fullName evidence="2">Uncharacterized protein</fullName>
    </submittedName>
</protein>
<organism evidence="2 3">
    <name type="scientific">Gracilariopsis chorda</name>
    <dbReference type="NCBI Taxonomy" id="448386"/>
    <lineage>
        <taxon>Eukaryota</taxon>
        <taxon>Rhodophyta</taxon>
        <taxon>Florideophyceae</taxon>
        <taxon>Rhodymeniophycidae</taxon>
        <taxon>Gracilariales</taxon>
        <taxon>Gracilariaceae</taxon>
        <taxon>Gracilariopsis</taxon>
    </lineage>
</organism>
<dbReference type="AlphaFoldDB" id="A0A2V3IPZ4"/>
<comment type="caution">
    <text evidence="2">The sequence shown here is derived from an EMBL/GenBank/DDBJ whole genome shotgun (WGS) entry which is preliminary data.</text>
</comment>
<reference evidence="2 3" key="1">
    <citation type="journal article" date="2018" name="Mol. Biol. Evol.">
        <title>Analysis of the draft genome of the red seaweed Gracilariopsis chorda provides insights into genome size evolution in Rhodophyta.</title>
        <authorList>
            <person name="Lee J."/>
            <person name="Yang E.C."/>
            <person name="Graf L."/>
            <person name="Yang J.H."/>
            <person name="Qiu H."/>
            <person name="Zel Zion U."/>
            <person name="Chan C.X."/>
            <person name="Stephens T.G."/>
            <person name="Weber A.P.M."/>
            <person name="Boo G.H."/>
            <person name="Boo S.M."/>
            <person name="Kim K.M."/>
            <person name="Shin Y."/>
            <person name="Jung M."/>
            <person name="Lee S.J."/>
            <person name="Yim H.S."/>
            <person name="Lee J.H."/>
            <person name="Bhattacharya D."/>
            <person name="Yoon H.S."/>
        </authorList>
    </citation>
    <scope>NUCLEOTIDE SEQUENCE [LARGE SCALE GENOMIC DNA]</scope>
    <source>
        <strain evidence="2 3">SKKU-2015</strain>
        <tissue evidence="2">Whole body</tissue>
    </source>
</reference>
<dbReference type="OrthoDB" id="10509769at2759"/>
<feature type="compositionally biased region" description="Basic residues" evidence="1">
    <location>
        <begin position="37"/>
        <end position="50"/>
    </location>
</feature>
<dbReference type="EMBL" id="NBIV01000134">
    <property type="protein sequence ID" value="PXF43200.1"/>
    <property type="molecule type" value="Genomic_DNA"/>
</dbReference>
<sequence>MDRTKKRSKQPSKIYKSPQVDISDRRQGSSVNDPRLSSHHTLSKSTPRHTHAPELHTTVSSRRSHVRDRGSNTSLSDKLTNTQEYLIYKWVKENIEHLLRAAAHDLGIKDLRCETSIRSVLKKSCVPIMTAVHGDENVRRFPCFANVSNAVFKKLDEILRRFSTQSSAQKKMCVKYGGKKTTIQRTGSGNTSGNSTQVVADERIKGSVWSHIGNVRAKMPGNEEYWRIICAASDLDRDETKFESYINDQLSKTTKRRRWDRHYLVKILDLKSGISVVRPGYDDEKYNEGKKTYIKEFHRNDGELLAKWSISHSLSTRLGLYPCTGKLHFCLISPTDNCNDFWRARFLFAGEESEGNFKGVALDTILAKIWNADMQLRKASKKTAKACGDWHWKCALSEVTGDRWDQYVVPNNYSLSAFNDDGENSRFTPPEPIHLDCNGCYDALKLDSVLLHSPLRIGRNKAR</sequence>
<feature type="region of interest" description="Disordered" evidence="1">
    <location>
        <begin position="1"/>
        <end position="75"/>
    </location>
</feature>
<evidence type="ECO:0000313" key="2">
    <source>
        <dbReference type="EMBL" id="PXF43200.1"/>
    </source>
</evidence>
<dbReference type="Proteomes" id="UP000247409">
    <property type="component" value="Unassembled WGS sequence"/>
</dbReference>
<keyword evidence="3" id="KW-1185">Reference proteome</keyword>
<name>A0A2V3IPZ4_9FLOR</name>
<feature type="compositionally biased region" description="Basic residues" evidence="1">
    <location>
        <begin position="1"/>
        <end position="10"/>
    </location>
</feature>
<gene>
    <name evidence="2" type="ORF">BWQ96_07075</name>
</gene>
<evidence type="ECO:0000256" key="1">
    <source>
        <dbReference type="SAM" id="MobiDB-lite"/>
    </source>
</evidence>
<accession>A0A2V3IPZ4</accession>
<evidence type="ECO:0000313" key="3">
    <source>
        <dbReference type="Proteomes" id="UP000247409"/>
    </source>
</evidence>